<dbReference type="Gene3D" id="1.20.5.4130">
    <property type="match status" value="1"/>
</dbReference>
<dbReference type="Gene3D" id="1.10.10.10">
    <property type="entry name" value="Winged helix-like DNA-binding domain superfamily/Winged helix DNA-binding domain"/>
    <property type="match status" value="1"/>
</dbReference>
<dbReference type="InterPro" id="IPR041118">
    <property type="entry name" value="Rx_N"/>
</dbReference>
<keyword evidence="1" id="KW-0677">Repeat</keyword>
<dbReference type="Gene3D" id="1.10.8.430">
    <property type="entry name" value="Helical domain of apoptotic protease-activating factors"/>
    <property type="match status" value="1"/>
</dbReference>
<dbReference type="FunFam" id="3.40.50.300:FF:001091">
    <property type="entry name" value="Probable disease resistance protein At1g61300"/>
    <property type="match status" value="1"/>
</dbReference>
<protein>
    <submittedName>
        <fullName evidence="8">Disease resistance RPP13-like protein 1</fullName>
    </submittedName>
</protein>
<feature type="domain" description="Disease resistance N-terminal" evidence="6">
    <location>
        <begin position="20"/>
        <end position="69"/>
    </location>
</feature>
<proteinExistence type="predicted"/>
<evidence type="ECO:0000313" key="8">
    <source>
        <dbReference type="RefSeq" id="XP_015894121.3"/>
    </source>
</evidence>
<sequence>MPLEMVAAAFLSASLQVLFDRLARPEEKQITNPAVKEWLEELEDAAYDADDLLDEIATDALLDKLEADESSGSGTSGKVSNNLKKNVSGIEKRMEKIIEMVEFIANQKDLLYLKVIEGVASPREPTTSLVDESEVYRREEDKKEVVKMLREEHDDSSNLHVFAIVGMGGVGKTTLAQLLYNDNRVKEHFELKIWVYISERFDILMATKTVLTAVTDHPSHSSYDNKDLDWLQNMLKEVLMGKKLLLVLDNVWNEIWQHMSKPFKHVARGSRILITTRHEDVAKMMGTISTPYHLKELNFDACWQLFAKRAFDDHTVPDVRQTLEGKFKDMIVKKCGGLPLVAETLGGLLHYKETKEEWEMILKSEILDFSHEDSKIRPVLMLSYSYLPLHLKRCFVFCSIFPKGYEFHKHQLVLLWMAANLL</sequence>
<dbReference type="KEGG" id="zju:107428160"/>
<dbReference type="Gene3D" id="3.40.50.300">
    <property type="entry name" value="P-loop containing nucleotide triphosphate hydrolases"/>
    <property type="match status" value="1"/>
</dbReference>
<feature type="domain" description="NB-ARC" evidence="5">
    <location>
        <begin position="139"/>
        <end position="313"/>
    </location>
</feature>
<keyword evidence="4" id="KW-0067">ATP-binding</keyword>
<dbReference type="InterPro" id="IPR027417">
    <property type="entry name" value="P-loop_NTPase"/>
</dbReference>
<evidence type="ECO:0000256" key="2">
    <source>
        <dbReference type="ARBA" id="ARBA00022741"/>
    </source>
</evidence>
<evidence type="ECO:0000256" key="3">
    <source>
        <dbReference type="ARBA" id="ARBA00022821"/>
    </source>
</evidence>
<dbReference type="Pfam" id="PF18052">
    <property type="entry name" value="Rx_N"/>
    <property type="match status" value="1"/>
</dbReference>
<reference evidence="8" key="1">
    <citation type="submission" date="2025-08" db="UniProtKB">
        <authorList>
            <consortium name="RefSeq"/>
        </authorList>
    </citation>
    <scope>IDENTIFICATION</scope>
    <source>
        <tissue evidence="8">Seedling</tissue>
    </source>
</reference>
<keyword evidence="7" id="KW-1185">Reference proteome</keyword>
<dbReference type="InterPro" id="IPR042197">
    <property type="entry name" value="Apaf_helical"/>
</dbReference>
<keyword evidence="3" id="KW-0611">Plant defense</keyword>
<dbReference type="GO" id="GO:0005524">
    <property type="term" value="F:ATP binding"/>
    <property type="evidence" value="ECO:0007669"/>
    <property type="project" value="UniProtKB-KW"/>
</dbReference>
<organism evidence="7 8">
    <name type="scientific">Ziziphus jujuba</name>
    <name type="common">Chinese jujube</name>
    <name type="synonym">Ziziphus sativa</name>
    <dbReference type="NCBI Taxonomy" id="326968"/>
    <lineage>
        <taxon>Eukaryota</taxon>
        <taxon>Viridiplantae</taxon>
        <taxon>Streptophyta</taxon>
        <taxon>Embryophyta</taxon>
        <taxon>Tracheophyta</taxon>
        <taxon>Spermatophyta</taxon>
        <taxon>Magnoliopsida</taxon>
        <taxon>eudicotyledons</taxon>
        <taxon>Gunneridae</taxon>
        <taxon>Pentapetalae</taxon>
        <taxon>rosids</taxon>
        <taxon>fabids</taxon>
        <taxon>Rosales</taxon>
        <taxon>Rhamnaceae</taxon>
        <taxon>Paliureae</taxon>
        <taxon>Ziziphus</taxon>
    </lineage>
</organism>
<dbReference type="AlphaFoldDB" id="A0A6P4AXX1"/>
<dbReference type="PRINTS" id="PR00364">
    <property type="entry name" value="DISEASERSIST"/>
</dbReference>
<evidence type="ECO:0000259" key="6">
    <source>
        <dbReference type="Pfam" id="PF18052"/>
    </source>
</evidence>
<evidence type="ECO:0000256" key="4">
    <source>
        <dbReference type="ARBA" id="ARBA00022840"/>
    </source>
</evidence>
<evidence type="ECO:0000259" key="5">
    <source>
        <dbReference type="Pfam" id="PF00931"/>
    </source>
</evidence>
<accession>A0A6P4AXX1</accession>
<keyword evidence="2" id="KW-0547">Nucleotide-binding</keyword>
<name>A0A6P4AXX1_ZIZJJ</name>
<dbReference type="GO" id="GO:0043531">
    <property type="term" value="F:ADP binding"/>
    <property type="evidence" value="ECO:0007669"/>
    <property type="project" value="InterPro"/>
</dbReference>
<dbReference type="RefSeq" id="XP_015894121.3">
    <property type="nucleotide sequence ID" value="XM_016038635.3"/>
</dbReference>
<dbReference type="Pfam" id="PF00931">
    <property type="entry name" value="NB-ARC"/>
    <property type="match status" value="1"/>
</dbReference>
<gene>
    <name evidence="8" type="primary">LOC107428160</name>
</gene>
<evidence type="ECO:0000313" key="7">
    <source>
        <dbReference type="Proteomes" id="UP001652623"/>
    </source>
</evidence>
<dbReference type="InterPro" id="IPR002182">
    <property type="entry name" value="NB-ARC"/>
</dbReference>
<dbReference type="PANTHER" id="PTHR36766:SF51">
    <property type="entry name" value="DISEASE RESISTANCE RPP13-LIKE PROTEIN 1"/>
    <property type="match status" value="1"/>
</dbReference>
<dbReference type="SUPFAM" id="SSF52540">
    <property type="entry name" value="P-loop containing nucleoside triphosphate hydrolases"/>
    <property type="match status" value="1"/>
</dbReference>
<dbReference type="InterPro" id="IPR036388">
    <property type="entry name" value="WH-like_DNA-bd_sf"/>
</dbReference>
<dbReference type="GO" id="GO:0006952">
    <property type="term" value="P:defense response"/>
    <property type="evidence" value="ECO:0007669"/>
    <property type="project" value="UniProtKB-KW"/>
</dbReference>
<dbReference type="InParanoid" id="A0A6P4AXX1"/>
<dbReference type="PANTHER" id="PTHR36766">
    <property type="entry name" value="PLANT BROAD-SPECTRUM MILDEW RESISTANCE PROTEIN RPW8"/>
    <property type="match status" value="1"/>
</dbReference>
<dbReference type="Proteomes" id="UP001652623">
    <property type="component" value="Chromosome 12"/>
</dbReference>
<dbReference type="GeneID" id="107428160"/>
<evidence type="ECO:0000256" key="1">
    <source>
        <dbReference type="ARBA" id="ARBA00022737"/>
    </source>
</evidence>